<reference evidence="2 3" key="1">
    <citation type="journal article" date="2011" name="EMBO J.">
        <title>Structural diversity of bacterial flagellar motors.</title>
        <authorList>
            <person name="Chen S."/>
            <person name="Beeby M."/>
            <person name="Murphy G.E."/>
            <person name="Leadbetter J.R."/>
            <person name="Hendrixson D.R."/>
            <person name="Briegel A."/>
            <person name="Li Z."/>
            <person name="Shi J."/>
            <person name="Tocheva E.I."/>
            <person name="Muller A."/>
            <person name="Dobro M.J."/>
            <person name="Jensen G.J."/>
        </authorList>
    </citation>
    <scope>NUCLEOTIDE SEQUENCE [LARGE SCALE GENOMIC DNA]</scope>
    <source>
        <strain evidence="2 3">DSM 6540</strain>
    </source>
</reference>
<dbReference type="Proteomes" id="UP000003240">
    <property type="component" value="Unassembled WGS sequence"/>
</dbReference>
<evidence type="ECO:0000313" key="3">
    <source>
        <dbReference type="Proteomes" id="UP000003240"/>
    </source>
</evidence>
<comment type="caution">
    <text evidence="2">The sequence shown here is derived from an EMBL/GenBank/DDBJ whole genome shotgun (WGS) entry which is preliminary data.</text>
</comment>
<accession>F7NKJ9</accession>
<gene>
    <name evidence="2" type="ORF">ALO_13075</name>
</gene>
<dbReference type="STRING" id="1009370.ALO_13075"/>
<evidence type="ECO:0000259" key="1">
    <source>
        <dbReference type="Pfam" id="PF01425"/>
    </source>
</evidence>
<dbReference type="InterPro" id="IPR036928">
    <property type="entry name" value="AS_sf"/>
</dbReference>
<dbReference type="AlphaFoldDB" id="F7NKJ9"/>
<sequence>MSGIDIREWSIQEIHRRFNSRQLTCVELVQAYLERIEKYDQQGPKLNSVISVNPRALEEARELDEAFQRSGLTGPLHGIPSLLKDNVDTADMATTAGSKSLAEMIPAADAFIVRKLRQAGAIILAKANLHEFAIWGETVSSILGQTLNPYDLTRSPGGSSGGTGAGIAANFGTVGIGTDTVNSIRSPASANSLVGLRPTVGLVSRTGIVPYSLTQDTAGPITRTVADAAALLDVLAGHDPADPATAESARYLPHSYRDFLNAGGLAGKRIGILHHLFGQENEHREVNRTIHQTLDTMRRLGVELVDIDEKFDANRLVAEISVHLYDFQDHLNGYLRGLAGGRRVSSLQDIVATGLCHPGIEENLQKALSLSTHDPEYRQRLMWRQALQQRLLDIMASAKLNALVYPHQKCLVAAVGQPQVERNGVLAAITGFPAITLPAGFSRPTADAPLGVPIGIEFLVRPWAEPVLINIASALERAMPVRKPPVGLL</sequence>
<feature type="domain" description="Amidase" evidence="1">
    <location>
        <begin position="27"/>
        <end position="466"/>
    </location>
</feature>
<evidence type="ECO:0000313" key="2">
    <source>
        <dbReference type="EMBL" id="EGO63451.1"/>
    </source>
</evidence>
<dbReference type="Gene3D" id="3.90.1300.10">
    <property type="entry name" value="Amidase signature (AS) domain"/>
    <property type="match status" value="1"/>
</dbReference>
<dbReference type="SUPFAM" id="SSF75304">
    <property type="entry name" value="Amidase signature (AS) enzymes"/>
    <property type="match status" value="1"/>
</dbReference>
<keyword evidence="3" id="KW-1185">Reference proteome</keyword>
<dbReference type="PANTHER" id="PTHR42678">
    <property type="entry name" value="AMIDASE"/>
    <property type="match status" value="1"/>
</dbReference>
<dbReference type="PIRSF" id="PIRSF001221">
    <property type="entry name" value="Amidase_fungi"/>
    <property type="match status" value="1"/>
</dbReference>
<protein>
    <submittedName>
        <fullName evidence="2">Amidase</fullName>
    </submittedName>
</protein>
<organism evidence="2 3">
    <name type="scientific">Acetonema longum DSM 6540</name>
    <dbReference type="NCBI Taxonomy" id="1009370"/>
    <lineage>
        <taxon>Bacteria</taxon>
        <taxon>Bacillati</taxon>
        <taxon>Bacillota</taxon>
        <taxon>Negativicutes</taxon>
        <taxon>Acetonemataceae</taxon>
        <taxon>Acetonema</taxon>
    </lineage>
</organism>
<dbReference type="EMBL" id="AFGF01000115">
    <property type="protein sequence ID" value="EGO63451.1"/>
    <property type="molecule type" value="Genomic_DNA"/>
</dbReference>
<dbReference type="PANTHER" id="PTHR42678:SF5">
    <property type="entry name" value="GLUTAMYL-TRNA(GLN) AMIDOTRANSFERASE SUBUNIT A"/>
    <property type="match status" value="1"/>
</dbReference>
<name>F7NKJ9_9FIRM</name>
<dbReference type="InterPro" id="IPR023631">
    <property type="entry name" value="Amidase_dom"/>
</dbReference>
<proteinExistence type="predicted"/>
<dbReference type="eggNOG" id="COG0154">
    <property type="taxonomic scope" value="Bacteria"/>
</dbReference>
<dbReference type="Pfam" id="PF01425">
    <property type="entry name" value="Amidase"/>
    <property type="match status" value="1"/>
</dbReference>